<reference evidence="10 11" key="1">
    <citation type="journal article" date="2018" name="Environ. Microbiol.">
        <title>Novel energy conservation strategies and behaviour of Pelotomaculum schinkii driving syntrophic propionate catabolism.</title>
        <authorList>
            <person name="Hidalgo-Ahumada C.A.P."/>
            <person name="Nobu M.K."/>
            <person name="Narihiro T."/>
            <person name="Tamaki H."/>
            <person name="Liu W.T."/>
            <person name="Kamagata Y."/>
            <person name="Stams A.J.M."/>
            <person name="Imachi H."/>
            <person name="Sousa D.Z."/>
        </authorList>
    </citation>
    <scope>NUCLEOTIDE SEQUENCE [LARGE SCALE GENOMIC DNA]</scope>
    <source>
        <strain evidence="10 11">MGP</strain>
    </source>
</reference>
<sequence length="92" mass="10419">MANVRAHVIISGMVQGVYFRAETRDQALALGVTGWVKNRPDGSVEGLFEGERDNVEKLIAWCRQGPPEAEVSDVEVAWEKYWGEFTKFKITF</sequence>
<dbReference type="EC" id="3.6.1.7" evidence="2 6"/>
<organism evidence="10 11">
    <name type="scientific">Pelotomaculum propionicicum</name>
    <dbReference type="NCBI Taxonomy" id="258475"/>
    <lineage>
        <taxon>Bacteria</taxon>
        <taxon>Bacillati</taxon>
        <taxon>Bacillota</taxon>
        <taxon>Clostridia</taxon>
        <taxon>Eubacteriales</taxon>
        <taxon>Desulfotomaculaceae</taxon>
        <taxon>Pelotomaculum</taxon>
    </lineage>
</organism>
<dbReference type="PRINTS" id="PR00112">
    <property type="entry name" value="ACYLPHPHTASE"/>
</dbReference>
<dbReference type="InterPro" id="IPR020456">
    <property type="entry name" value="Acylphosphatase"/>
</dbReference>
<dbReference type="Proteomes" id="UP000297597">
    <property type="component" value="Unassembled WGS sequence"/>
</dbReference>
<dbReference type="PROSITE" id="PS00151">
    <property type="entry name" value="ACYLPHOSPHATASE_2"/>
    <property type="match status" value="1"/>
</dbReference>
<dbReference type="PROSITE" id="PS00150">
    <property type="entry name" value="ACYLPHOSPHATASE_1"/>
    <property type="match status" value="1"/>
</dbReference>
<evidence type="ECO:0000256" key="3">
    <source>
        <dbReference type="ARBA" id="ARBA00015991"/>
    </source>
</evidence>
<dbReference type="InterPro" id="IPR017968">
    <property type="entry name" value="Acylphosphatase_CS"/>
</dbReference>
<dbReference type="InterPro" id="IPR036046">
    <property type="entry name" value="Acylphosphatase-like_dom_sf"/>
</dbReference>
<comment type="catalytic activity">
    <reaction evidence="5 6 7">
        <text>an acyl phosphate + H2O = a carboxylate + phosphate + H(+)</text>
        <dbReference type="Rhea" id="RHEA:14965"/>
        <dbReference type="ChEBI" id="CHEBI:15377"/>
        <dbReference type="ChEBI" id="CHEBI:15378"/>
        <dbReference type="ChEBI" id="CHEBI:29067"/>
        <dbReference type="ChEBI" id="CHEBI:43474"/>
        <dbReference type="ChEBI" id="CHEBI:59918"/>
        <dbReference type="EC" id="3.6.1.7"/>
    </reaction>
</comment>
<proteinExistence type="inferred from homology"/>
<evidence type="ECO:0000259" key="9">
    <source>
        <dbReference type="PROSITE" id="PS51160"/>
    </source>
</evidence>
<dbReference type="RefSeq" id="WP_134213304.1">
    <property type="nucleotide sequence ID" value="NZ_QFFZ01000011.1"/>
</dbReference>
<keyword evidence="11" id="KW-1185">Reference proteome</keyword>
<evidence type="ECO:0000313" key="10">
    <source>
        <dbReference type="EMBL" id="TEB11848.1"/>
    </source>
</evidence>
<dbReference type="Pfam" id="PF00708">
    <property type="entry name" value="Acylphosphatase"/>
    <property type="match status" value="1"/>
</dbReference>
<comment type="caution">
    <text evidence="10">The sequence shown here is derived from an EMBL/GenBank/DDBJ whole genome shotgun (WGS) entry which is preliminary data.</text>
</comment>
<evidence type="ECO:0000256" key="2">
    <source>
        <dbReference type="ARBA" id="ARBA00012150"/>
    </source>
</evidence>
<dbReference type="FunFam" id="3.30.70.100:FF:000012">
    <property type="entry name" value="Acylphosphatase"/>
    <property type="match status" value="1"/>
</dbReference>
<feature type="active site" evidence="6">
    <location>
        <position position="38"/>
    </location>
</feature>
<evidence type="ECO:0000256" key="6">
    <source>
        <dbReference type="PROSITE-ProRule" id="PRU00520"/>
    </source>
</evidence>
<dbReference type="NCBIfam" id="NF011016">
    <property type="entry name" value="PRK14444.1"/>
    <property type="match status" value="1"/>
</dbReference>
<feature type="domain" description="Acylphosphatase-like" evidence="9">
    <location>
        <begin position="5"/>
        <end position="92"/>
    </location>
</feature>
<name>A0A4Y7RS70_9FIRM</name>
<dbReference type="GO" id="GO:0003998">
    <property type="term" value="F:acylphosphatase activity"/>
    <property type="evidence" value="ECO:0007669"/>
    <property type="project" value="UniProtKB-EC"/>
</dbReference>
<dbReference type="AlphaFoldDB" id="A0A4Y7RS70"/>
<dbReference type="PANTHER" id="PTHR47268:SF4">
    <property type="entry name" value="ACYLPHOSPHATASE"/>
    <property type="match status" value="1"/>
</dbReference>
<protein>
    <recommendedName>
        <fullName evidence="3 6">Acylphosphatase</fullName>
        <ecNumber evidence="2 6">3.6.1.7</ecNumber>
    </recommendedName>
</protein>
<dbReference type="Gene3D" id="3.30.70.100">
    <property type="match status" value="1"/>
</dbReference>
<dbReference type="OrthoDB" id="9808093at2"/>
<evidence type="ECO:0000256" key="7">
    <source>
        <dbReference type="RuleBase" id="RU000553"/>
    </source>
</evidence>
<dbReference type="EMBL" id="QFFZ01000011">
    <property type="protein sequence ID" value="TEB11848.1"/>
    <property type="molecule type" value="Genomic_DNA"/>
</dbReference>
<dbReference type="PROSITE" id="PS51160">
    <property type="entry name" value="ACYLPHOSPHATASE_3"/>
    <property type="match status" value="1"/>
</dbReference>
<dbReference type="NCBIfam" id="NF011011">
    <property type="entry name" value="PRK14438.1"/>
    <property type="match status" value="1"/>
</dbReference>
<evidence type="ECO:0000256" key="5">
    <source>
        <dbReference type="ARBA" id="ARBA00047645"/>
    </source>
</evidence>
<feature type="active site" evidence="6">
    <location>
        <position position="20"/>
    </location>
</feature>
<dbReference type="InterPro" id="IPR001792">
    <property type="entry name" value="Acylphosphatase-like_dom"/>
</dbReference>
<comment type="similarity">
    <text evidence="1 8">Belongs to the acylphosphatase family.</text>
</comment>
<evidence type="ECO:0000256" key="1">
    <source>
        <dbReference type="ARBA" id="ARBA00005614"/>
    </source>
</evidence>
<dbReference type="SUPFAM" id="SSF54975">
    <property type="entry name" value="Acylphosphatase/BLUF domain-like"/>
    <property type="match status" value="1"/>
</dbReference>
<dbReference type="PANTHER" id="PTHR47268">
    <property type="entry name" value="ACYLPHOSPHATASE"/>
    <property type="match status" value="1"/>
</dbReference>
<gene>
    <name evidence="10" type="primary">acyP</name>
    <name evidence="10" type="ORF">Pmgp_01426</name>
</gene>
<evidence type="ECO:0000256" key="4">
    <source>
        <dbReference type="ARBA" id="ARBA00022801"/>
    </source>
</evidence>
<accession>A0A4Y7RS70</accession>
<evidence type="ECO:0000313" key="11">
    <source>
        <dbReference type="Proteomes" id="UP000297597"/>
    </source>
</evidence>
<evidence type="ECO:0000256" key="8">
    <source>
        <dbReference type="RuleBase" id="RU004168"/>
    </source>
</evidence>
<keyword evidence="4 6" id="KW-0378">Hydrolase</keyword>